<feature type="DNA-binding region" description="Homeobox" evidence="2">
    <location>
        <begin position="18"/>
        <end position="77"/>
    </location>
</feature>
<feature type="region of interest" description="Disordered" evidence="4">
    <location>
        <begin position="471"/>
        <end position="497"/>
    </location>
</feature>
<dbReference type="SUPFAM" id="SSF46689">
    <property type="entry name" value="Homeodomain-like"/>
    <property type="match status" value="1"/>
</dbReference>
<evidence type="ECO:0000256" key="4">
    <source>
        <dbReference type="SAM" id="MobiDB-lite"/>
    </source>
</evidence>
<organism evidence="6 7">
    <name type="scientific">Acer yangbiense</name>
    <dbReference type="NCBI Taxonomy" id="1000413"/>
    <lineage>
        <taxon>Eukaryota</taxon>
        <taxon>Viridiplantae</taxon>
        <taxon>Streptophyta</taxon>
        <taxon>Embryophyta</taxon>
        <taxon>Tracheophyta</taxon>
        <taxon>Spermatophyta</taxon>
        <taxon>Magnoliopsida</taxon>
        <taxon>eudicotyledons</taxon>
        <taxon>Gunneridae</taxon>
        <taxon>Pentapetalae</taxon>
        <taxon>rosids</taxon>
        <taxon>malvids</taxon>
        <taxon>Sapindales</taxon>
        <taxon>Sapindaceae</taxon>
        <taxon>Hippocastanoideae</taxon>
        <taxon>Acereae</taxon>
        <taxon>Acer</taxon>
    </lineage>
</organism>
<keyword evidence="2 3" id="KW-0539">Nucleus</keyword>
<evidence type="ECO:0000256" key="3">
    <source>
        <dbReference type="RuleBase" id="RU000682"/>
    </source>
</evidence>
<dbReference type="Pfam" id="PF00046">
    <property type="entry name" value="Homeodomain"/>
    <property type="match status" value="1"/>
</dbReference>
<dbReference type="SMART" id="SM00389">
    <property type="entry name" value="HOX"/>
    <property type="match status" value="1"/>
</dbReference>
<gene>
    <name evidence="6" type="ORF">EZV62_001922</name>
</gene>
<feature type="region of interest" description="Disordered" evidence="4">
    <location>
        <begin position="361"/>
        <end position="391"/>
    </location>
</feature>
<feature type="compositionally biased region" description="Acidic residues" evidence="4">
    <location>
        <begin position="565"/>
        <end position="575"/>
    </location>
</feature>
<dbReference type="PANTHER" id="PTHR47713">
    <property type="entry name" value="HOMEODOMAIN-LIKE SUPERFAMILY PROTEIN"/>
    <property type="match status" value="1"/>
</dbReference>
<proteinExistence type="predicted"/>
<evidence type="ECO:0000313" key="6">
    <source>
        <dbReference type="EMBL" id="TXG73343.1"/>
    </source>
</evidence>
<evidence type="ECO:0000256" key="1">
    <source>
        <dbReference type="ARBA" id="ARBA00004123"/>
    </source>
</evidence>
<feature type="compositionally biased region" description="Basic residues" evidence="4">
    <location>
        <begin position="488"/>
        <end position="497"/>
    </location>
</feature>
<comment type="caution">
    <text evidence="6">The sequence shown here is derived from an EMBL/GenBank/DDBJ whole genome shotgun (WGS) entry which is preliminary data.</text>
</comment>
<reference evidence="7" key="1">
    <citation type="journal article" date="2019" name="Gigascience">
        <title>De novo genome assembly of the endangered Acer yangbiense, a plant species with extremely small populations endemic to Yunnan Province, China.</title>
        <authorList>
            <person name="Yang J."/>
            <person name="Wariss H.M."/>
            <person name="Tao L."/>
            <person name="Zhang R."/>
            <person name="Yun Q."/>
            <person name="Hollingsworth P."/>
            <person name="Dao Z."/>
            <person name="Luo G."/>
            <person name="Guo H."/>
            <person name="Ma Y."/>
            <person name="Sun W."/>
        </authorList>
    </citation>
    <scope>NUCLEOTIDE SEQUENCE [LARGE SCALE GENOMIC DNA]</scope>
    <source>
        <strain evidence="7">cv. Malutang</strain>
    </source>
</reference>
<dbReference type="PANTHER" id="PTHR47713:SF2">
    <property type="entry name" value="HOMEODOMAIN-LIKE SUPERFAMILY PROTEIN"/>
    <property type="match status" value="1"/>
</dbReference>
<name>A0A5C7IVR7_9ROSI</name>
<dbReference type="PROSITE" id="PS50071">
    <property type="entry name" value="HOMEOBOX_2"/>
    <property type="match status" value="1"/>
</dbReference>
<dbReference type="InterPro" id="IPR009057">
    <property type="entry name" value="Homeodomain-like_sf"/>
</dbReference>
<feature type="region of interest" description="Disordered" evidence="4">
    <location>
        <begin position="527"/>
        <end position="575"/>
    </location>
</feature>
<dbReference type="GO" id="GO:0003677">
    <property type="term" value="F:DNA binding"/>
    <property type="evidence" value="ECO:0007669"/>
    <property type="project" value="UniProtKB-UniRule"/>
</dbReference>
<feature type="region of interest" description="Disordered" evidence="4">
    <location>
        <begin position="82"/>
        <end position="112"/>
    </location>
</feature>
<keyword evidence="2 3" id="KW-0238">DNA-binding</keyword>
<evidence type="ECO:0000256" key="2">
    <source>
        <dbReference type="PROSITE-ProRule" id="PRU00108"/>
    </source>
</evidence>
<evidence type="ECO:0000259" key="5">
    <source>
        <dbReference type="PROSITE" id="PS50071"/>
    </source>
</evidence>
<keyword evidence="2 3" id="KW-0371">Homeobox</keyword>
<dbReference type="EMBL" id="VAHF01000001">
    <property type="protein sequence ID" value="TXG73343.1"/>
    <property type="molecule type" value="Genomic_DNA"/>
</dbReference>
<dbReference type="InterPro" id="IPR001356">
    <property type="entry name" value="HD"/>
</dbReference>
<feature type="compositionally biased region" description="Basic and acidic residues" evidence="4">
    <location>
        <begin position="528"/>
        <end position="538"/>
    </location>
</feature>
<dbReference type="CDD" id="cd00086">
    <property type="entry name" value="homeodomain"/>
    <property type="match status" value="1"/>
</dbReference>
<evidence type="ECO:0000313" key="7">
    <source>
        <dbReference type="Proteomes" id="UP000323000"/>
    </source>
</evidence>
<keyword evidence="7" id="KW-1185">Reference proteome</keyword>
<dbReference type="AlphaFoldDB" id="A0A5C7IVR7"/>
<dbReference type="OrthoDB" id="6159439at2759"/>
<comment type="subcellular location">
    <subcellularLocation>
        <location evidence="1 2 3">Nucleus</location>
    </subcellularLocation>
</comment>
<protein>
    <recommendedName>
        <fullName evidence="5">Homeobox domain-containing protein</fullName>
    </recommendedName>
</protein>
<feature type="region of interest" description="Disordered" evidence="4">
    <location>
        <begin position="229"/>
        <end position="264"/>
    </location>
</feature>
<dbReference type="GO" id="GO:0005634">
    <property type="term" value="C:nucleus"/>
    <property type="evidence" value="ECO:0007669"/>
    <property type="project" value="UniProtKB-SubCell"/>
</dbReference>
<feature type="domain" description="Homeobox" evidence="5">
    <location>
        <begin position="16"/>
        <end position="76"/>
    </location>
</feature>
<feature type="compositionally biased region" description="Basic residues" evidence="4">
    <location>
        <begin position="370"/>
        <end position="379"/>
    </location>
</feature>
<dbReference type="Gene3D" id="1.10.10.60">
    <property type="entry name" value="Homeodomain-like"/>
    <property type="match status" value="1"/>
</dbReference>
<accession>A0A5C7IVR7</accession>
<sequence>MEDSNEMRFEENKLLSEKNVKRRFKTPAQVMALENFYNEHKYPTEELKQQLAEQIGLTEKQVSGWFCHRRLKEKRLSTEEAFATGRQDRSSGIVQDHGSGLRQDSCCSTKQGNHKNVDAREVESRRLYGHGYPVADLAGDHRTQFTGHVSVLDDTSSESSSYLQDRFYSQNKDPLIVETSRFTREDNGAIVPTNPNKTKNKEYKPSGYLKVKGETENAAITAVKRQLGRQYREDGPPLGTEFEPLPPGSFESASSNPMNEPSCVGNSKWPHSLDLPGVQKQRALGTATLLEALAGINKLCHDMGLDRAKEYLYLYTYAARNMYAILLELSTSSLEMDLRREVHSSNTDFNDLYAEEENRIMHGSDYQGTKSHKQMKLKPPRLSYSNPSPAQNSYPDMHEDYNGEIPVTASYYDSRLKSKHDAEETRLESNLNHNDLYGGKITSEKTKLLLHDYDNVSPSIVQHSEYLSKPSYITPGSNKSLDAEERGRTKKMKKVEKLHKEKKALKGQRDPLRVMTHPANKMTVAKRVRPEFPQRDYMAEPSYADIPPRTNQTKGSAGDMPCSFSEDETAETSSS</sequence>
<dbReference type="Proteomes" id="UP000323000">
    <property type="component" value="Chromosome 1"/>
</dbReference>